<organism evidence="1 2">
    <name type="scientific">Ralstonia phage DU_RP_I</name>
    <dbReference type="NCBI Taxonomy" id="2041493"/>
    <lineage>
        <taxon>Viruses</taxon>
        <taxon>Duplodnaviria</taxon>
        <taxon>Heunggongvirae</taxon>
        <taxon>Uroviricota</taxon>
        <taxon>Caudoviricetes</taxon>
        <taxon>Autographivirales</taxon>
        <taxon>Gyeongsanvirus</taxon>
        <taxon>Gyeongsanvirus DURPI</taxon>
    </lineage>
</organism>
<evidence type="ECO:0000313" key="1">
    <source>
        <dbReference type="EMBL" id="ATS93379.1"/>
    </source>
</evidence>
<name>A0A2D2W502_9CAUD</name>
<gene>
    <name evidence="1" type="ORF">R1B41kb_p018</name>
</gene>
<keyword evidence="2" id="KW-1185">Reference proteome</keyword>
<proteinExistence type="predicted"/>
<protein>
    <submittedName>
        <fullName evidence="1">Uncharacterized protein</fullName>
    </submittedName>
</protein>
<evidence type="ECO:0000313" key="2">
    <source>
        <dbReference type="Proteomes" id="UP000240487"/>
    </source>
</evidence>
<accession>A0A2D2W502</accession>
<reference evidence="1 2" key="1">
    <citation type="submission" date="2017-09" db="EMBL/GenBank/DDBJ databases">
        <title>Complete genome sequence of bacteriophage (DU_RP_I) infecting Ralstonia solanacearum.</title>
        <authorList>
            <person name="Park T.-H."/>
        </authorList>
    </citation>
    <scope>NUCLEOTIDE SEQUENCE [LARGE SCALE GENOMIC DNA]</scope>
</reference>
<dbReference type="EMBL" id="MF979559">
    <property type="protein sequence ID" value="ATS93379.1"/>
    <property type="molecule type" value="Genomic_DNA"/>
</dbReference>
<dbReference type="Gene3D" id="3.30.40.220">
    <property type="match status" value="1"/>
</dbReference>
<sequence>MDASCKQCGAVITADNGVIKDGYRRHICKACTAGKMREWATSNPERALFNAAKARAKRTGLEFTITLDDVVIPERCPVFETPFVLKDGETAGGTGMAPSLDRVDSRRGYVPGNVAVISSRANRIKNNATPEELQALASYASKQWTPSKS</sequence>
<dbReference type="Proteomes" id="UP000240487">
    <property type="component" value="Segment"/>
</dbReference>